<comment type="caution">
    <text evidence="2">The sequence shown here is derived from an EMBL/GenBank/DDBJ whole genome shotgun (WGS) entry which is preliminary data.</text>
</comment>
<reference evidence="2 3" key="1">
    <citation type="journal article" date="2013" name="Antonie Van Leeuwenhoek">
        <title>Dongia rigui sp. nov., isolated from freshwater of a large wetland in Korea.</title>
        <authorList>
            <person name="Baik K.S."/>
            <person name="Hwang Y.M."/>
            <person name="Choi J.S."/>
            <person name="Kwon J."/>
            <person name="Seong C.N."/>
        </authorList>
    </citation>
    <scope>NUCLEOTIDE SEQUENCE [LARGE SCALE GENOMIC DNA]</scope>
    <source>
        <strain evidence="2 3">04SU4-P</strain>
    </source>
</reference>
<evidence type="ECO:0000313" key="2">
    <source>
        <dbReference type="EMBL" id="MDY0871617.1"/>
    </source>
</evidence>
<feature type="chain" id="PRO_5045925226" description="Lipoprotein" evidence="1">
    <location>
        <begin position="18"/>
        <end position="125"/>
    </location>
</feature>
<proteinExistence type="predicted"/>
<evidence type="ECO:0000313" key="3">
    <source>
        <dbReference type="Proteomes" id="UP001271769"/>
    </source>
</evidence>
<dbReference type="Proteomes" id="UP001271769">
    <property type="component" value="Unassembled WGS sequence"/>
</dbReference>
<protein>
    <recommendedName>
        <fullName evidence="4">Lipoprotein</fullName>
    </recommendedName>
</protein>
<dbReference type="PROSITE" id="PS51257">
    <property type="entry name" value="PROKAR_LIPOPROTEIN"/>
    <property type="match status" value="1"/>
</dbReference>
<sequence length="125" mass="13453">MRRGRLAALTVAAMALAGCNTTTIPTWISGTTAYAAVEGISLNQTGKTASDHLASLATGDDCSILDYTKTGKYCRTAAEMAQEQAEKNRPYPGYCYRQRASVVCYKTPDPTATDPLEIYPEAKGY</sequence>
<name>A0ABU5DWE3_9PROT</name>
<evidence type="ECO:0000256" key="1">
    <source>
        <dbReference type="SAM" id="SignalP"/>
    </source>
</evidence>
<evidence type="ECO:0008006" key="4">
    <source>
        <dbReference type="Google" id="ProtNLM"/>
    </source>
</evidence>
<feature type="signal peptide" evidence="1">
    <location>
        <begin position="1"/>
        <end position="17"/>
    </location>
</feature>
<organism evidence="2 3">
    <name type="scientific">Dongia rigui</name>
    <dbReference type="NCBI Taxonomy" id="940149"/>
    <lineage>
        <taxon>Bacteria</taxon>
        <taxon>Pseudomonadati</taxon>
        <taxon>Pseudomonadota</taxon>
        <taxon>Alphaproteobacteria</taxon>
        <taxon>Rhodospirillales</taxon>
        <taxon>Dongiaceae</taxon>
        <taxon>Dongia</taxon>
    </lineage>
</organism>
<dbReference type="EMBL" id="JAXCLX010000001">
    <property type="protein sequence ID" value="MDY0871617.1"/>
    <property type="molecule type" value="Genomic_DNA"/>
</dbReference>
<accession>A0ABU5DWE3</accession>
<gene>
    <name evidence="2" type="ORF">SMD31_06770</name>
</gene>
<keyword evidence="1" id="KW-0732">Signal</keyword>
<dbReference type="RefSeq" id="WP_320500047.1">
    <property type="nucleotide sequence ID" value="NZ_JAXCLX010000001.1"/>
</dbReference>
<keyword evidence="3" id="KW-1185">Reference proteome</keyword>